<dbReference type="GO" id="GO:0000287">
    <property type="term" value="F:magnesium ion binding"/>
    <property type="evidence" value="ECO:0007669"/>
    <property type="project" value="TreeGrafter"/>
</dbReference>
<feature type="binding site" evidence="8">
    <location>
        <position position="82"/>
    </location>
    <ligand>
        <name>3-methyl-2-oxobutanoate</name>
        <dbReference type="ChEBI" id="CHEBI:11851"/>
    </ligand>
</feature>
<evidence type="ECO:0000256" key="8">
    <source>
        <dbReference type="PIRSR" id="PIRSR000388-2"/>
    </source>
</evidence>
<comment type="similarity">
    <text evidence="1">Belongs to the PanB family.</text>
</comment>
<name>A0A3D9YT06_9HYPH</name>
<evidence type="ECO:0000313" key="11">
    <source>
        <dbReference type="Proteomes" id="UP000256900"/>
    </source>
</evidence>
<evidence type="ECO:0000256" key="4">
    <source>
        <dbReference type="ARBA" id="ARBA00022655"/>
    </source>
</evidence>
<dbReference type="CDD" id="cd06557">
    <property type="entry name" value="KPHMT-like"/>
    <property type="match status" value="1"/>
</dbReference>
<feature type="active site" description="Proton acceptor" evidence="7">
    <location>
        <position position="174"/>
    </location>
</feature>
<feature type="binding site" evidence="9">
    <location>
        <position position="82"/>
    </location>
    <ligand>
        <name>Mg(2+)</name>
        <dbReference type="ChEBI" id="CHEBI:18420"/>
    </ligand>
</feature>
<keyword evidence="4" id="KW-0566">Pantothenate biosynthesis</keyword>
<comment type="caution">
    <text evidence="10">The sequence shown here is derived from an EMBL/GenBank/DDBJ whole genome shotgun (WGS) entry which is preliminary data.</text>
</comment>
<dbReference type="RefSeq" id="WP_115837251.1">
    <property type="nucleotide sequence ID" value="NZ_CP025086.1"/>
</dbReference>
<comment type="cofactor">
    <cofactor evidence="9">
        <name>Mg(2+)</name>
        <dbReference type="ChEBI" id="CHEBI:18420"/>
    </cofactor>
    <text evidence="9">Binds 1 Mg(2+) ion per subunit.</text>
</comment>
<keyword evidence="5 10" id="KW-0808">Transferase</keyword>
<dbReference type="GO" id="GO:0003864">
    <property type="term" value="F:3-methyl-2-oxobutanoate hydroxymethyltransferase activity"/>
    <property type="evidence" value="ECO:0007669"/>
    <property type="project" value="UniProtKB-UniRule"/>
</dbReference>
<keyword evidence="11" id="KW-1185">Reference proteome</keyword>
<evidence type="ECO:0000256" key="9">
    <source>
        <dbReference type="PIRSR" id="PIRSR000388-3"/>
    </source>
</evidence>
<evidence type="ECO:0000256" key="1">
    <source>
        <dbReference type="ARBA" id="ARBA00008676"/>
    </source>
</evidence>
<dbReference type="EMBL" id="QUMO01000004">
    <property type="protein sequence ID" value="REF84623.1"/>
    <property type="molecule type" value="Genomic_DNA"/>
</dbReference>
<dbReference type="GO" id="GO:0015940">
    <property type="term" value="P:pantothenate biosynthetic process"/>
    <property type="evidence" value="ECO:0007669"/>
    <property type="project" value="UniProtKB-UniRule"/>
</dbReference>
<feature type="binding site" evidence="9">
    <location>
        <position position="43"/>
    </location>
    <ligand>
        <name>Mg(2+)</name>
        <dbReference type="ChEBI" id="CHEBI:18420"/>
    </ligand>
</feature>
<evidence type="ECO:0000256" key="2">
    <source>
        <dbReference type="ARBA" id="ARBA00011424"/>
    </source>
</evidence>
<feature type="binding site" evidence="8">
    <location>
        <begin position="43"/>
        <end position="44"/>
    </location>
    <ligand>
        <name>3-methyl-2-oxobutanoate</name>
        <dbReference type="ChEBI" id="CHEBI:11851"/>
    </ligand>
</feature>
<dbReference type="PIRSF" id="PIRSF000388">
    <property type="entry name" value="Pantoate_hydroxy_MeTrfase"/>
    <property type="match status" value="1"/>
</dbReference>
<sequence length="270" mass="28725">MDIKARFLEMKRQGRPIAVLTAYDYPTAKAEAAAGVDLILVGDSVGTNVLGYASEQEVQLSDIAHHVRAVRRGAPQAPILADLPYRTYETPEMAVANARQLREAGADMVKFEGARPEIAAALIAAGIPVCGHLGLEPQTHLDKKLRGRSAVEAAQLVEAAVALDRTGISLLVLELIPEEVAARLTRAIAAPSIGIGAGRYTDGQVLVITDLLGLTSANFRHNRRYAELGPLIGTAIAGYVRDVHQRAFPTEANAFAMPKEALLSFESGGS</sequence>
<evidence type="ECO:0000256" key="6">
    <source>
        <dbReference type="NCBIfam" id="TIGR00222"/>
    </source>
</evidence>
<organism evidence="10 11">
    <name type="scientific">Methylovirgula ligni</name>
    <dbReference type="NCBI Taxonomy" id="569860"/>
    <lineage>
        <taxon>Bacteria</taxon>
        <taxon>Pseudomonadati</taxon>
        <taxon>Pseudomonadota</taxon>
        <taxon>Alphaproteobacteria</taxon>
        <taxon>Hyphomicrobiales</taxon>
        <taxon>Beijerinckiaceae</taxon>
        <taxon>Methylovirgula</taxon>
    </lineage>
</organism>
<dbReference type="GO" id="GO:0032259">
    <property type="term" value="P:methylation"/>
    <property type="evidence" value="ECO:0007669"/>
    <property type="project" value="UniProtKB-KW"/>
</dbReference>
<evidence type="ECO:0000256" key="3">
    <source>
        <dbReference type="ARBA" id="ARBA00012618"/>
    </source>
</evidence>
<dbReference type="Gene3D" id="3.20.20.60">
    <property type="entry name" value="Phosphoenolpyruvate-binding domains"/>
    <property type="match status" value="1"/>
</dbReference>
<feature type="binding site" evidence="9">
    <location>
        <position position="112"/>
    </location>
    <ligand>
        <name>Mg(2+)</name>
        <dbReference type="ChEBI" id="CHEBI:18420"/>
    </ligand>
</feature>
<evidence type="ECO:0000313" key="10">
    <source>
        <dbReference type="EMBL" id="REF84623.1"/>
    </source>
</evidence>
<dbReference type="GO" id="GO:0008168">
    <property type="term" value="F:methyltransferase activity"/>
    <property type="evidence" value="ECO:0007669"/>
    <property type="project" value="UniProtKB-KW"/>
</dbReference>
<dbReference type="AlphaFoldDB" id="A0A3D9YT06"/>
<proteinExistence type="inferred from homology"/>
<dbReference type="PANTHER" id="PTHR20881:SF0">
    <property type="entry name" value="3-METHYL-2-OXOBUTANOATE HYDROXYMETHYLTRANSFERASE"/>
    <property type="match status" value="1"/>
</dbReference>
<dbReference type="GO" id="GO:0005737">
    <property type="term" value="C:cytoplasm"/>
    <property type="evidence" value="ECO:0007669"/>
    <property type="project" value="TreeGrafter"/>
</dbReference>
<dbReference type="PANTHER" id="PTHR20881">
    <property type="entry name" value="3-METHYL-2-OXOBUTANOATE HYDROXYMETHYLTRANSFERASE"/>
    <property type="match status" value="1"/>
</dbReference>
<gene>
    <name evidence="10" type="ORF">DES32_2733</name>
</gene>
<evidence type="ECO:0000256" key="5">
    <source>
        <dbReference type="ARBA" id="ARBA00022679"/>
    </source>
</evidence>
<dbReference type="InterPro" id="IPR040442">
    <property type="entry name" value="Pyrv_kinase-like_dom_sf"/>
</dbReference>
<protein>
    <recommendedName>
        <fullName evidence="3 6">3-methyl-2-oxobutanoate hydroxymethyltransferase</fullName>
        <ecNumber evidence="3 6">2.1.2.11</ecNumber>
    </recommendedName>
</protein>
<dbReference type="Pfam" id="PF02548">
    <property type="entry name" value="Pantoate_transf"/>
    <property type="match status" value="1"/>
</dbReference>
<dbReference type="SUPFAM" id="SSF51621">
    <property type="entry name" value="Phosphoenolpyruvate/pyruvate domain"/>
    <property type="match status" value="1"/>
</dbReference>
<dbReference type="EC" id="2.1.2.11" evidence="3 6"/>
<dbReference type="NCBIfam" id="TIGR00222">
    <property type="entry name" value="panB"/>
    <property type="match status" value="1"/>
</dbReference>
<comment type="subunit">
    <text evidence="2">Homodecamer; pentamer of dimers.</text>
</comment>
<dbReference type="InterPro" id="IPR003700">
    <property type="entry name" value="Pantoate_hydroxy_MeTrfase"/>
</dbReference>
<evidence type="ECO:0000256" key="7">
    <source>
        <dbReference type="PIRSR" id="PIRSR000388-1"/>
    </source>
</evidence>
<dbReference type="Proteomes" id="UP000256900">
    <property type="component" value="Unassembled WGS sequence"/>
</dbReference>
<keyword evidence="10" id="KW-0489">Methyltransferase</keyword>
<feature type="binding site" evidence="8">
    <location>
        <position position="110"/>
    </location>
    <ligand>
        <name>3-methyl-2-oxobutanoate</name>
        <dbReference type="ChEBI" id="CHEBI:11851"/>
    </ligand>
</feature>
<keyword evidence="9" id="KW-0479">Metal-binding</keyword>
<keyword evidence="9" id="KW-0460">Magnesium</keyword>
<accession>A0A3D9YT06</accession>
<dbReference type="InterPro" id="IPR015813">
    <property type="entry name" value="Pyrv/PenolPyrv_kinase-like_dom"/>
</dbReference>
<reference evidence="10 11" key="1">
    <citation type="submission" date="2018-08" db="EMBL/GenBank/DDBJ databases">
        <title>Genomic Encyclopedia of Type Strains, Phase IV (KMG-IV): sequencing the most valuable type-strain genomes for metagenomic binning, comparative biology and taxonomic classification.</title>
        <authorList>
            <person name="Goeker M."/>
        </authorList>
    </citation>
    <scope>NUCLEOTIDE SEQUENCE [LARGE SCALE GENOMIC DNA]</scope>
    <source>
        <strain evidence="10 11">BW863</strain>
    </source>
</reference>
<dbReference type="OrthoDB" id="9781789at2"/>